<reference evidence="13 14" key="1">
    <citation type="submission" date="2020-09" db="EMBL/GenBank/DDBJ databases">
        <title>Paenibacillus sp. CAU 1523 isolated from sand of Haeundae Beach.</title>
        <authorList>
            <person name="Kim W."/>
        </authorList>
    </citation>
    <scope>NUCLEOTIDE SEQUENCE [LARGE SCALE GENOMIC DNA]</scope>
    <source>
        <strain evidence="13 14">CAU 1523</strain>
    </source>
</reference>
<dbReference type="InterPro" id="IPR016039">
    <property type="entry name" value="Thiolase-like"/>
</dbReference>
<dbReference type="Pfam" id="PF02801">
    <property type="entry name" value="Ketoacyl-synt_C"/>
    <property type="match status" value="1"/>
</dbReference>
<dbReference type="InterPro" id="IPR010071">
    <property type="entry name" value="AA_adenyl_dom"/>
</dbReference>
<dbReference type="CDD" id="cd00610">
    <property type="entry name" value="OAT_like"/>
    <property type="match status" value="1"/>
</dbReference>
<dbReference type="PROSITE" id="PS50075">
    <property type="entry name" value="CARRIER"/>
    <property type="match status" value="5"/>
</dbReference>
<evidence type="ECO:0000313" key="14">
    <source>
        <dbReference type="Proteomes" id="UP000634529"/>
    </source>
</evidence>
<organism evidence="13 14">
    <name type="scientific">Paenibacillus arenosi</name>
    <dbReference type="NCBI Taxonomy" id="2774142"/>
    <lineage>
        <taxon>Bacteria</taxon>
        <taxon>Bacillati</taxon>
        <taxon>Bacillota</taxon>
        <taxon>Bacilli</taxon>
        <taxon>Bacillales</taxon>
        <taxon>Paenibacillaceae</taxon>
        <taxon>Paenibacillus</taxon>
    </lineage>
</organism>
<evidence type="ECO:0000256" key="9">
    <source>
        <dbReference type="ARBA" id="ARBA00023194"/>
    </source>
</evidence>
<dbReference type="Gene3D" id="3.90.1150.10">
    <property type="entry name" value="Aspartate Aminotransferase, domain 1"/>
    <property type="match status" value="1"/>
</dbReference>
<dbReference type="InterPro" id="IPR023213">
    <property type="entry name" value="CAT-like_dom_sf"/>
</dbReference>
<dbReference type="Gene3D" id="3.40.50.980">
    <property type="match status" value="4"/>
</dbReference>
<dbReference type="InterPro" id="IPR014031">
    <property type="entry name" value="Ketoacyl_synth_C"/>
</dbReference>
<dbReference type="InterPro" id="IPR010060">
    <property type="entry name" value="NRPS_synth"/>
</dbReference>
<dbReference type="InterPro" id="IPR018201">
    <property type="entry name" value="Ketoacyl_synth_AS"/>
</dbReference>
<dbReference type="InterPro" id="IPR015424">
    <property type="entry name" value="PyrdxlP-dep_Trfase"/>
</dbReference>
<dbReference type="Pfam" id="PF00501">
    <property type="entry name" value="AMP-binding"/>
    <property type="match status" value="3"/>
</dbReference>
<comment type="cofactor">
    <cofactor evidence="1">
        <name>pantetheine 4'-phosphate</name>
        <dbReference type="ChEBI" id="CHEBI:47942"/>
    </cofactor>
</comment>
<evidence type="ECO:0000256" key="8">
    <source>
        <dbReference type="ARBA" id="ARBA00022898"/>
    </source>
</evidence>
<keyword evidence="8" id="KW-0663">Pyridoxal phosphate</keyword>
<dbReference type="PROSITE" id="PS00455">
    <property type="entry name" value="AMP_BINDING"/>
    <property type="match status" value="3"/>
</dbReference>
<dbReference type="Gene3D" id="3.40.640.10">
    <property type="entry name" value="Type I PLP-dependent aspartate aminotransferase-like (Major domain)"/>
    <property type="match status" value="1"/>
</dbReference>
<keyword evidence="9" id="KW-0045">Antibiotic biosynthesis</keyword>
<dbReference type="Gene3D" id="1.10.1240.100">
    <property type="match status" value="1"/>
</dbReference>
<feature type="domain" description="Carrier" evidence="11">
    <location>
        <begin position="578"/>
        <end position="653"/>
    </location>
</feature>
<evidence type="ECO:0000256" key="5">
    <source>
        <dbReference type="ARBA" id="ARBA00022598"/>
    </source>
</evidence>
<dbReference type="Gene3D" id="3.40.47.10">
    <property type="match status" value="1"/>
</dbReference>
<evidence type="ECO:0000256" key="3">
    <source>
        <dbReference type="ARBA" id="ARBA00022450"/>
    </source>
</evidence>
<dbReference type="PANTHER" id="PTHR45527:SF1">
    <property type="entry name" value="FATTY ACID SYNTHASE"/>
    <property type="match status" value="1"/>
</dbReference>
<feature type="domain" description="Carrier" evidence="11">
    <location>
        <begin position="2654"/>
        <end position="2729"/>
    </location>
</feature>
<dbReference type="SUPFAM" id="SSF47336">
    <property type="entry name" value="ACP-like"/>
    <property type="match status" value="5"/>
</dbReference>
<keyword evidence="6" id="KW-0808">Transferase</keyword>
<dbReference type="InterPro" id="IPR049704">
    <property type="entry name" value="Aminotrans_3_PPA_site"/>
</dbReference>
<dbReference type="InterPro" id="IPR005814">
    <property type="entry name" value="Aminotrans_3"/>
</dbReference>
<evidence type="ECO:0000259" key="12">
    <source>
        <dbReference type="PROSITE" id="PS52004"/>
    </source>
</evidence>
<dbReference type="CDD" id="cd19531">
    <property type="entry name" value="LCL_NRPS-like"/>
    <property type="match status" value="3"/>
</dbReference>
<dbReference type="InterPro" id="IPR020845">
    <property type="entry name" value="AMP-binding_CS"/>
</dbReference>
<dbReference type="Pfam" id="PF22621">
    <property type="entry name" value="CurL-like_PKS_C"/>
    <property type="match status" value="1"/>
</dbReference>
<dbReference type="InterPro" id="IPR025110">
    <property type="entry name" value="AMP-bd_C"/>
</dbReference>
<keyword evidence="10" id="KW-0511">Multifunctional enzyme</keyword>
<dbReference type="PANTHER" id="PTHR45527">
    <property type="entry name" value="NONRIBOSOMAL PEPTIDE SYNTHETASE"/>
    <property type="match status" value="1"/>
</dbReference>
<keyword evidence="4" id="KW-0597">Phosphoprotein</keyword>
<feature type="domain" description="Carrier" evidence="11">
    <location>
        <begin position="3686"/>
        <end position="3761"/>
    </location>
</feature>
<evidence type="ECO:0000256" key="1">
    <source>
        <dbReference type="ARBA" id="ARBA00001957"/>
    </source>
</evidence>
<dbReference type="InterPro" id="IPR015422">
    <property type="entry name" value="PyrdxlP-dep_Trfase_small"/>
</dbReference>
<dbReference type="Pfam" id="PF00202">
    <property type="entry name" value="Aminotran_3"/>
    <property type="match status" value="1"/>
</dbReference>
<dbReference type="PROSITE" id="PS00606">
    <property type="entry name" value="KS3_1"/>
    <property type="match status" value="1"/>
</dbReference>
<protein>
    <submittedName>
        <fullName evidence="13">Amino acid adenylation domain-containing protein</fullName>
    </submittedName>
</protein>
<evidence type="ECO:0000256" key="4">
    <source>
        <dbReference type="ARBA" id="ARBA00022553"/>
    </source>
</evidence>
<dbReference type="InterPro" id="IPR020841">
    <property type="entry name" value="PKS_Beta-ketoAc_synthase_dom"/>
</dbReference>
<comment type="similarity">
    <text evidence="2">Belongs to the ATP-dependent AMP-binding enzyme family.</text>
</comment>
<dbReference type="InterPro" id="IPR036736">
    <property type="entry name" value="ACP-like_sf"/>
</dbReference>
<keyword evidence="5" id="KW-0436">Ligase</keyword>
<feature type="domain" description="Ketosynthase family 3 (KS3)" evidence="12">
    <location>
        <begin position="669"/>
        <end position="1092"/>
    </location>
</feature>
<evidence type="ECO:0000256" key="10">
    <source>
        <dbReference type="ARBA" id="ARBA00023268"/>
    </source>
</evidence>
<dbReference type="NCBIfam" id="TIGR01720">
    <property type="entry name" value="NRPS-para261"/>
    <property type="match status" value="1"/>
</dbReference>
<proteinExistence type="inferred from homology"/>
<sequence>MFTLNFKTLTDAIRHRSSIRETGITFIEAEHRQDYVTYQELYQEALGFLHKLQQSGVQPRQEVIFQIEDNRKFVVAFWACLLGGMIPVPVSIGKNDEHKEKVIQIWKVLKSPCMIATAKAYEYIVKFTEKVEHSDKNIIDNIMLMDTQTGDPELAKIYPAESDDIAFIQFSSGSTGDPKGVMLTHRNLIHNACGIIHNTEIHERDSFLSWMPLTHDMGLIACHLTPLVMGIPQYIMPTELFIRKPILWMQKTHDHRITILSSPNFGYKYFLSFFSPNKIDSWDLSSVRVIYNGAEPISSALCNEFLNTLSIYGLKKTAMLTVYGLAEASVGAAIPVPGNSFETLYLNRNHLNVNERVIDVDPADQTAVSFVKVGQAIKYCHIRVCDDEHHVVPDNVVGNIHIKGENVTQGYYNNKEATEAVRLSDGWVVTGDLGFFRDGELVVTGRAKDIIFVNGQNVYPHDIERVAEEVDGVELGRVAACGVHNIDTDTEEIILFVVTKRKLEKFAPLAMELKQYLYRVGGWVINEIVPIRQMPKTTSGKVQRYKLKKQFLNGDYSSLSHELKSYISVSSEQQAELLSHSQVEDKLKRICGEVLGREHIDIHGSYFDLGANSLQLVQISERIEQQFGIRLAVTELFAYPSLSHLAKYLTAELSSDTKNVIDERECANNQEIAIIGMALRLPEVSTVEQFWQRLSDGADLIRPISEDRKRDAKQFLSALQWEKSESEFVEGGYLDEIDRFDYSFFKISPKEAELMDPNQRLFLQNVWHTLEDAGYAGDQIRGRKVGVYTGFSKVGYDYERLVSTCKPDSLAQYIVGNLPSVLASRISYYLDLRGPAITLDTACSSSLVAVHMACKAIQQGECEMAVAGGIRTVLLPIPLGLDMESSDARAKTFDSESDGTGVGEGVASILLKPLQRAIEDGDHIYAVIKGSAINQDGTTVGITAPNPIAQAEVVEDAWRDANINPESLTFIEAHGTGTKLGDPIEVNGLTRAFRKYTNKKQFCAIGSVKTNIGHLFEAAGIAGLIKAVLMLKHRENTPLVHFQVPNPNISFESSPFYVDTDKTSFPLQDMPLRGGVSSFGFSGTNAHVVLEQYTLPLHKSYSSQQKKYIFTCSAKTESALTQLVIDYKQSLLKYRDTDIESICYTANTGRAHCERRIAFVCTNLNELISMLNKIANGEKDMPGIYTGHYSVIPDSYSYQAVSGAIRESQLKRLQEESEELIISMNMDEQLLRLCDLYVQGVKLDWSKIYATKSLRRVSLPLYPFERKRCWIDMESSHSIANSIPIDVSKVDKIHLNNGIKVSSGGDRSMQKHITDVLLKIVNSASGLDLTQAEVNIHFLEMGLDSIMLVQVRKDIAEQLQVDIPIKQFFESFTSIYQLEQYISQVAGAQLQVAAASSSISANQADVTMERNNVTTGNEGVHVEQVRASSDFTPPHHSNVQSDNLNHILSQQLTLLKEQNDMFSHIMSKQLEVLQQQGYVAATVQQEIHGTAQIKNSSKDLQVIQPISLISQKNNNTPTEQQGERPFVPYQPLVLEQESGFNKRQEMYLKSFIEDFQQRTIYSKQYTQSSRRLHANNRNASGFRMYWKEIVYPIIAARSLGSRMWDIDGNEYIDLTMGFGVNLFGHNPSWLKEEMSKHVECDLPPLGPMSDVAGEAAALIAELTGVERVAFYNSGTEAVMVALRLARAVTGRSKVVIFSGSYHGTFDGVLGVADPSSNEAAALPMAPGIASSYIQDIVMLNYNNPKSLHFIREHANELAAVLVEPVQSRRPDIQPQSFLQELREITISSGTALIFDEVITGFRIAIGGAQAWFGVKADLVVYGKVLGGGMPIGVVAGKETFMAPVDGGLWSFGDASAPTHATQKTFVGGTFCTHPLTMRVSLKVLHYLKEQGTALYEEVNRKTTYLTDELNRYFKDEQIPIHMVQYGTLFRFVSYSDIELFFYHLIHKGIYIWEGRNCFLSTAHTMENIEAIIQAVKDTVSDLRKGGFLPENPNHPDGGGSGTREAEYAGELETFSYDQAQNSSHKLLPLSQEQRQMWIASMSDESSSLALHQTFILHMQGELNIDKLRQAVRIMMDRHEALRSIVDSDGEYIEILKEYHAEIQLTVADSSHQDGIEHQNESWLRAEMNTPFDLRTRSSLFRTRIFRRSDNEHDVLFTFHHLVIDGWSIALFIGELEKVYSSLVDGNSVQLPHVAQFSEFTSWQNAVLEGEQADTAIHYWREQFEFKYLSLPIPSNQALVDQNKTDSQRYSFHLDHDVTRALRKFSIRAQNSLFVTMLAAFKLLLHKITGQEDVVVGIPTAGQLHMEQHIMMGNCVNLLPLCSRIESHFSIKDFVANLKNNMQQWEEHQHISLANLSTGTGLSRPIINVLFNMDRPIRQLHFSNLQTQIVPIPAPHSHYDLFLNVTEIGQQLRIDVDYRLRLIDEKTIQEWMSSFIQLLQVVANNEDRVVHELSIVTDEQQERLKLICLSNMGDILNRLMSVNGSVQQSSVSMVGVHDQYNQPAVFGTVGNIHMFTDRWVRTEFKASVTVDGKLVWKDDEKRVVPVQGRLANLYELEMTLSSLLDGAGCVVTTRKLLNELSNEPLPSVDEIIAFVVTDASSKEIRNKLFSKLPDYLIPRLCIPVSVMPVYPDGRIDESILLDLIKISHPEHIDDNDMSTTEARIISIWRELLGVSTVGRYDDFFSLGGNSLKATTLLSRLYEQFGKLIPLGQFLASRTVNELALYMDGLEPDTYIPIPLAPNQDEYVMSPAQQRVYMFEQFEEGGLVQNISGTIRIQGPLDINRLTAAFQQLMDRHSMMRASFKLQEGQLIQKITNNIDLTIPIKPVDPMNWKEEMKSFVRPFILDSAPLFRVQLLSSALDDHMLLLDMHHIISDGYSMEVLMQELISIYDRGSIKPERVQYQDFAAWQMERLGNGELKREEAYWVEQFAGNTPLLNLPTDYNRPQQLNYEGNRFSIVLDDALKQGIHTLAQETGTTLFTVLLAAYKALLYRYTGQEDLIVGTPMSGRDHPDTEHIIGLFINTVAIRTMPSSSTTFLQFVEQVKERMLMAYEHQQYPFEKLVQLLQVQRDAGRNPLFDTMFVLQNMNLHEVQHADLTWTPSEYNPGVSQFDLTFSIEDRNNTLILLIDFSTSLFRDSTISRMAGHYIQLLRSVIENRNVALSEIPILTTQEESQLIYQFNETYLEYDRELTIQESFRRQVENNPDAVALIFGETELTYRQLFEEANRLARYLQRHGAVRGCTIGIMLRRSPEMIIAILAVLQSGGAYVPIDPDYPVERIEYMLTDSGASLVITDDLYPIQTTARRILICENSIKDESLEPLQENQSTEDVAYIIYTSGSTGKPKGVLISHRAVQNFIAGMSTRIAFEPEKSILALTTISFDIFVLETLLPLCRGMRIVLADEEQQTNAVELKKLIIEEQINILQMTPSRLKMLIASDEKCGCLDPVEDLVLGGEPLPAYLLGRLQDVGNVSIHNMYGPTETTVYSTGIDITNEKAITIGKPIANTQVYIVDAYNQLQPIGIPGEICIAGDGLANGYYQREQLTNEKFIPCPFSENKLMYRSGDLARWMPDGTIECLGRLDFQVKIRGYRIELEEIEKALMKVSGVQEAVVVPRENDSGIPYLSAYVQLNSESSVGELRNGLSKQLPEYMIPSTYTFMDKMPMTPNGKIDRKALPMPEFILDDHHYISPEGDIELRLAEMWQEALNVPRIGATDNFFELGGHSLSATILIARMNQELQLNIPVRVMFNHPSIRQLASWIGLAQSTEVIEIPRSEEKIYYKASPAQKRLFIVQQLDPTSTAYHMTAAIKLVGDLNRTRLEHTFQQLIARHDAFRTSFQLVEDMPVQIIAQSIEFKIDDLGHIQEEDTEEHVCRFIQPFDLGKAPLFRVGLSKMEDQTHLLILDMHHLISDGTSIHLIINDFNRFYQDTEVEPATIQYKDYSEWMYTQADINLVAKEYWLTQFKGEVPVLDFPADYPRPQVQSFDGEQYKFVLSEQDTERVRQLAQLTGTTPYMILVAVYQILLSRYSGQEDIIVGSPVAGRQHASLQKIVGMFVNTIALRSKPEGTKSFSTYLLEMKGLVIDALEHQDYPLEQLIEQLSLPRDVSRNPLFDVIFTYNNVEMDRMQMEDLLLEDYPLRVRKTKFDLALTAQENGDSISMDFVYAKQLFSRKRIERLVEHFLNILHAVMEHPSINIAAIDMLASEEQRQLLYGFNGRLRSELDSHSFIQMFEQQVHRTPDHIAVVFGNDRLTYAELNRKANQLAFELSSALDNGSHTQPIIAILAEYRIETMIGLLAIQKVGAAYVPIDPEFPTVRMEYMLQNSGASLLLSPQARGDLNTTIPTCLIDGVLDYVGTDEKCTSYTLESNDLIYVIYTSGTTGQPKGVMVEHRNVVNYLHWFVNEFSINDKDRTVLLSSPSFDLGYTSMLSALIRGAELHILNKHDYVDPLYVTQYISDHHITYVKATPSMFHLLINNDDFSIQQGALETLRLIVLGGEKINTLDIAQYHKQYSHTTIVNHYGPTEATIGCIAAPIDFDQLHRSNSTPVLGKPIDNAQVYVINRYGKLQPIGVLGELAIAGAGLSRGYLNNESLTAEKFVANPFSDAENNRMYLTGDIVRWCEDGTIQFFGRADHQVKIRGYRIECSEIEHRLIEHPHISEAIVILKEEEGKSFLVAYVIADITVDAVEVKRWVTDGLPEYMVPTHVVHMERIPLNENGKVNVHVLPQPQWMNTLSSTVELPTNEVESALVAVWEEVLGLHPIGTDAHFFELGGDSIKALQVSSRMQRHGLKMEVRHLFQHPVIRRLSKYVQPIKAQIDQGLVLGPTELTPIQRRLFDLGWETVQHYNHSVMLLKPDRFDETLLRTVFTLLTTHHDALRMRYSYETNQVLQTNKGLEGNHYELLLFDYMDIAQEYAEKEMETQANYIQQSMRLDSGPLLKAGLFKTQQGDYLLLIIHHVIVDGVSWRFLIEDLETAYTQLESKQEVKLPPKTDAYQRWSKQLLSYADSKDIREEVMYWQQQEQVETRLLPKENVIMQRMERNSRKTSIKLEKDETFQLLHEANRTYSTEVNELLLSALVMTLQTWIGGNGSIVVHLEGHGREDIMDDIDISRTVGWFTSVYPFALELTSTSDMSRSIKTVKDNLRRVPNKGIGYEILRWLTTHRSDLPLTFNVKPEVIFNYLGQFDQLLPGERLQISTLSTGSDIGPEMVKRYALEFNAMIVQGELCLDIHYDRNEYQSATIDKLATSYRHYLKEVISHCTGKEMVEHTPTDFHFNKLSQQQLDKISNLFKVHSKK</sequence>
<dbReference type="SUPFAM" id="SSF53383">
    <property type="entry name" value="PLP-dependent transferases"/>
    <property type="match status" value="1"/>
</dbReference>
<dbReference type="InterPro" id="IPR009081">
    <property type="entry name" value="PP-bd_ACP"/>
</dbReference>
<dbReference type="SMART" id="SM00825">
    <property type="entry name" value="PKS_KS"/>
    <property type="match status" value="1"/>
</dbReference>
<dbReference type="InterPro" id="IPR006162">
    <property type="entry name" value="Ppantetheine_attach_site"/>
</dbReference>
<dbReference type="CDD" id="cd00833">
    <property type="entry name" value="PKS"/>
    <property type="match status" value="1"/>
</dbReference>
<dbReference type="PROSITE" id="PS52004">
    <property type="entry name" value="KS3_2"/>
    <property type="match status" value="1"/>
</dbReference>
<evidence type="ECO:0000256" key="7">
    <source>
        <dbReference type="ARBA" id="ARBA00022737"/>
    </source>
</evidence>
<dbReference type="RefSeq" id="WP_192026133.1">
    <property type="nucleotide sequence ID" value="NZ_JACYTN010000015.1"/>
</dbReference>
<dbReference type="InterPro" id="IPR015421">
    <property type="entry name" value="PyrdxlP-dep_Trfase_major"/>
</dbReference>
<evidence type="ECO:0000259" key="11">
    <source>
        <dbReference type="PROSITE" id="PS50075"/>
    </source>
</evidence>
<dbReference type="CDD" id="cd05930">
    <property type="entry name" value="A_NRPS"/>
    <property type="match status" value="2"/>
</dbReference>
<dbReference type="InterPro" id="IPR001242">
    <property type="entry name" value="Condensation_dom"/>
</dbReference>
<dbReference type="Pfam" id="PF00109">
    <property type="entry name" value="ketoacyl-synt"/>
    <property type="match status" value="1"/>
</dbReference>
<dbReference type="Gene3D" id="2.30.38.10">
    <property type="entry name" value="Luciferase, Domain 3"/>
    <property type="match status" value="2"/>
</dbReference>
<dbReference type="CDD" id="cd19534">
    <property type="entry name" value="E_NRPS"/>
    <property type="match status" value="1"/>
</dbReference>
<dbReference type="SUPFAM" id="SSF53901">
    <property type="entry name" value="Thiolase-like"/>
    <property type="match status" value="1"/>
</dbReference>
<gene>
    <name evidence="13" type="ORF">IFO66_16025</name>
</gene>
<keyword evidence="14" id="KW-1185">Reference proteome</keyword>
<keyword evidence="7" id="KW-0677">Repeat</keyword>
<dbReference type="EMBL" id="JACYTN010000015">
    <property type="protein sequence ID" value="MBD8499801.1"/>
    <property type="molecule type" value="Genomic_DNA"/>
</dbReference>
<dbReference type="Gene3D" id="3.30.300.30">
    <property type="match status" value="4"/>
</dbReference>
<dbReference type="NCBIfam" id="TIGR01733">
    <property type="entry name" value="AA-adenyl-dom"/>
    <property type="match status" value="2"/>
</dbReference>
<dbReference type="InterPro" id="IPR014030">
    <property type="entry name" value="Ketoacyl_synth_N"/>
</dbReference>
<dbReference type="PROSITE" id="PS00012">
    <property type="entry name" value="PHOSPHOPANTETHEINE"/>
    <property type="match status" value="4"/>
</dbReference>
<dbReference type="SUPFAM" id="SSF56801">
    <property type="entry name" value="Acetyl-CoA synthetase-like"/>
    <property type="match status" value="4"/>
</dbReference>
<evidence type="ECO:0000256" key="6">
    <source>
        <dbReference type="ARBA" id="ARBA00022679"/>
    </source>
</evidence>
<dbReference type="SMART" id="SM01294">
    <property type="entry name" value="PKS_PP_betabranch"/>
    <property type="match status" value="1"/>
</dbReference>
<dbReference type="SUPFAM" id="SSF52777">
    <property type="entry name" value="CoA-dependent acyltransferases"/>
    <property type="match status" value="8"/>
</dbReference>
<dbReference type="InterPro" id="IPR020806">
    <property type="entry name" value="PKS_PP-bd"/>
</dbReference>
<keyword evidence="3" id="KW-0596">Phosphopantetheine</keyword>
<evidence type="ECO:0000256" key="2">
    <source>
        <dbReference type="ARBA" id="ARBA00006432"/>
    </source>
</evidence>
<dbReference type="InterPro" id="IPR045851">
    <property type="entry name" value="AMP-bd_C_sf"/>
</dbReference>
<dbReference type="Pfam" id="PF13193">
    <property type="entry name" value="AMP-binding_C"/>
    <property type="match status" value="2"/>
</dbReference>
<dbReference type="NCBIfam" id="NF003417">
    <property type="entry name" value="PRK04813.1"/>
    <property type="match status" value="5"/>
</dbReference>
<dbReference type="SMART" id="SM00823">
    <property type="entry name" value="PKS_PP"/>
    <property type="match status" value="5"/>
</dbReference>
<accession>A0ABR9B073</accession>
<dbReference type="InterPro" id="IPR000873">
    <property type="entry name" value="AMP-dep_synth/lig_dom"/>
</dbReference>
<dbReference type="Gene3D" id="1.10.1200.10">
    <property type="entry name" value="ACP-like"/>
    <property type="match status" value="5"/>
</dbReference>
<dbReference type="Pfam" id="PF00668">
    <property type="entry name" value="Condensation"/>
    <property type="match status" value="4"/>
</dbReference>
<feature type="domain" description="Carrier" evidence="11">
    <location>
        <begin position="4734"/>
        <end position="4808"/>
    </location>
</feature>
<dbReference type="Pfam" id="PF00550">
    <property type="entry name" value="PP-binding"/>
    <property type="match status" value="5"/>
</dbReference>
<dbReference type="Gene3D" id="3.30.559.30">
    <property type="entry name" value="Nonribosomal peptide synthetase, condensation domain"/>
    <property type="match status" value="4"/>
</dbReference>
<dbReference type="InterPro" id="IPR042099">
    <property type="entry name" value="ANL_N_sf"/>
</dbReference>
<dbReference type="Gene3D" id="3.40.50.12780">
    <property type="entry name" value="N-terminal domain of ligase-like"/>
    <property type="match status" value="1"/>
</dbReference>
<dbReference type="Gene3D" id="3.30.559.10">
    <property type="entry name" value="Chloramphenicol acetyltransferase-like domain"/>
    <property type="match status" value="4"/>
</dbReference>
<dbReference type="PROSITE" id="PS00600">
    <property type="entry name" value="AA_TRANSFER_CLASS_3"/>
    <property type="match status" value="1"/>
</dbReference>
<comment type="caution">
    <text evidence="13">The sequence shown here is derived from an EMBL/GenBank/DDBJ whole genome shotgun (WGS) entry which is preliminary data.</text>
</comment>
<dbReference type="Proteomes" id="UP000634529">
    <property type="component" value="Unassembled WGS sequence"/>
</dbReference>
<evidence type="ECO:0000313" key="13">
    <source>
        <dbReference type="EMBL" id="MBD8499801.1"/>
    </source>
</evidence>
<feature type="domain" description="Carrier" evidence="11">
    <location>
        <begin position="1311"/>
        <end position="1386"/>
    </location>
</feature>
<name>A0ABR9B073_9BACL</name>